<organism evidence="1 2">
    <name type="scientific">Grifola frondosa</name>
    <name type="common">Maitake</name>
    <name type="synonym">Polyporus frondosus</name>
    <dbReference type="NCBI Taxonomy" id="5627"/>
    <lineage>
        <taxon>Eukaryota</taxon>
        <taxon>Fungi</taxon>
        <taxon>Dikarya</taxon>
        <taxon>Basidiomycota</taxon>
        <taxon>Agaricomycotina</taxon>
        <taxon>Agaricomycetes</taxon>
        <taxon>Polyporales</taxon>
        <taxon>Grifolaceae</taxon>
        <taxon>Grifola</taxon>
    </lineage>
</organism>
<protein>
    <submittedName>
        <fullName evidence="1">Uncharacterized protein</fullName>
    </submittedName>
</protein>
<proteinExistence type="predicted"/>
<reference evidence="1 2" key="1">
    <citation type="submission" date="2016-03" db="EMBL/GenBank/DDBJ databases">
        <title>Whole genome sequencing of Grifola frondosa 9006-11.</title>
        <authorList>
            <person name="Min B."/>
            <person name="Park H."/>
            <person name="Kim J.-G."/>
            <person name="Cho H."/>
            <person name="Oh Y.-L."/>
            <person name="Kong W.-S."/>
            <person name="Choi I.-G."/>
        </authorList>
    </citation>
    <scope>NUCLEOTIDE SEQUENCE [LARGE SCALE GENOMIC DNA]</scope>
    <source>
        <strain evidence="1 2">9006-11</strain>
    </source>
</reference>
<evidence type="ECO:0000313" key="1">
    <source>
        <dbReference type="EMBL" id="OBZ67310.1"/>
    </source>
</evidence>
<accession>A0A1C7LRL5</accession>
<keyword evidence="2" id="KW-1185">Reference proteome</keyword>
<sequence>MTTGSSHAHGPITLRRSDPHAAITQQFGLTNGNGAFSSICSHGIHMVSSTFQHDPPSYIIPLPIVLHVLQPPFLDAHAHSCSSAPLPYTIPLPVVLHVLHPPFLNIYAHSCPSAPTSLPVVSRVLHSRFLDADADADADTHSCPFTFFLVVLRVLPLLSSTPRPQLFTSAPLSSLTFSVVLLVFHPSLPRRR</sequence>
<evidence type="ECO:0000313" key="2">
    <source>
        <dbReference type="Proteomes" id="UP000092993"/>
    </source>
</evidence>
<dbReference type="Proteomes" id="UP000092993">
    <property type="component" value="Unassembled WGS sequence"/>
</dbReference>
<dbReference type="AlphaFoldDB" id="A0A1C7LRL5"/>
<dbReference type="EMBL" id="LUGG01000024">
    <property type="protein sequence ID" value="OBZ67310.1"/>
    <property type="molecule type" value="Genomic_DNA"/>
</dbReference>
<name>A0A1C7LRL5_GRIFR</name>
<comment type="caution">
    <text evidence="1">The sequence shown here is derived from an EMBL/GenBank/DDBJ whole genome shotgun (WGS) entry which is preliminary data.</text>
</comment>
<gene>
    <name evidence="1" type="ORF">A0H81_12568</name>
</gene>